<sequence>MVDIQLAKSKMENEEGMNHLWIQLHPEDLLQISEIKIQLPKGIYRSKNLNGLIENEQGHIITDASGQDMIIEIFTQDAIPCGEMTIVVSLLTSEAAVHQDISIQVVPEEEMDTAEINQHVVERVKALSNTSPTQDDDEDDSNFVYIQPKILEQRISRLEKNYRIDYGY</sequence>
<dbReference type="RefSeq" id="WP_366290912.1">
    <property type="nucleotide sequence ID" value="NZ_CP159992.1"/>
</dbReference>
<dbReference type="EMBL" id="CP159992">
    <property type="protein sequence ID" value="XCP93873.1"/>
    <property type="molecule type" value="Genomic_DNA"/>
</dbReference>
<protein>
    <submittedName>
        <fullName evidence="1">Uncharacterized protein</fullName>
    </submittedName>
</protein>
<proteinExistence type="predicted"/>
<accession>A0AAU8N9V2</accession>
<organism evidence="1">
    <name type="scientific">Paenibacillus sp. AN1007</name>
    <dbReference type="NCBI Taxonomy" id="3151385"/>
    <lineage>
        <taxon>Bacteria</taxon>
        <taxon>Bacillati</taxon>
        <taxon>Bacillota</taxon>
        <taxon>Bacilli</taxon>
        <taxon>Bacillales</taxon>
        <taxon>Paenibacillaceae</taxon>
        <taxon>Paenibacillus</taxon>
    </lineage>
</organism>
<name>A0AAU8N9V2_9BACL</name>
<gene>
    <name evidence="1" type="ORF">ABXS70_22160</name>
</gene>
<reference evidence="1" key="1">
    <citation type="submission" date="2024-05" db="EMBL/GenBank/DDBJ databases">
        <title>Draft genome assemblies of 36 bacteria isolated from hibernating arctic ground squirrels.</title>
        <authorList>
            <person name="McKee H."/>
            <person name="Mullen L."/>
            <person name="Drown D.M."/>
            <person name="Duddleston K.N."/>
        </authorList>
    </citation>
    <scope>NUCLEOTIDE SEQUENCE</scope>
    <source>
        <strain evidence="1">AN1007</strain>
    </source>
</reference>
<dbReference type="AlphaFoldDB" id="A0AAU8N9V2"/>
<evidence type="ECO:0000313" key="1">
    <source>
        <dbReference type="EMBL" id="XCP93873.1"/>
    </source>
</evidence>